<keyword evidence="2" id="KW-1185">Reference proteome</keyword>
<dbReference type="Pfam" id="PF09618">
    <property type="entry name" value="Cas_Csy4"/>
    <property type="match status" value="1"/>
</dbReference>
<accession>A0A975XUG3</accession>
<protein>
    <submittedName>
        <fullName evidence="1">Type I-F CRISPR-associated endoribonuclease Cas6/Csy4</fullName>
    </submittedName>
</protein>
<evidence type="ECO:0000313" key="1">
    <source>
        <dbReference type="EMBL" id="QWT48768.1"/>
    </source>
</evidence>
<organism evidence="1 2">
    <name type="scientific">Azospira inquinata</name>
    <dbReference type="NCBI Taxonomy" id="2785627"/>
    <lineage>
        <taxon>Bacteria</taxon>
        <taxon>Pseudomonadati</taxon>
        <taxon>Pseudomonadota</taxon>
        <taxon>Betaproteobacteria</taxon>
        <taxon>Rhodocyclales</taxon>
        <taxon>Rhodocyclaceae</taxon>
        <taxon>Azospira</taxon>
    </lineage>
</organism>
<name>A0A975XUG3_9RHOO</name>
<dbReference type="NCBIfam" id="TIGR02563">
    <property type="entry name" value="cas_Csy4"/>
    <property type="match status" value="1"/>
</dbReference>
<dbReference type="CDD" id="cd09739">
    <property type="entry name" value="Cas6_I-F"/>
    <property type="match status" value="1"/>
</dbReference>
<dbReference type="GO" id="GO:0004519">
    <property type="term" value="F:endonuclease activity"/>
    <property type="evidence" value="ECO:0007669"/>
    <property type="project" value="InterPro"/>
</dbReference>
<proteinExistence type="predicted"/>
<dbReference type="RefSeq" id="WP_216128435.1">
    <property type="nucleotide sequence ID" value="NZ_CP064782.1"/>
</dbReference>
<gene>
    <name evidence="1" type="primary">cas6f</name>
    <name evidence="1" type="ORF">Azoinq_13185</name>
</gene>
<dbReference type="KEGG" id="aiq:Azoinq_13185"/>
<evidence type="ECO:0000313" key="2">
    <source>
        <dbReference type="Proteomes" id="UP000683428"/>
    </source>
</evidence>
<dbReference type="InterPro" id="IPR013396">
    <property type="entry name" value="CRISPR-assoc_prot_Csy4"/>
</dbReference>
<dbReference type="GO" id="GO:0043571">
    <property type="term" value="P:maintenance of CRISPR repeat elements"/>
    <property type="evidence" value="ECO:0007669"/>
    <property type="project" value="InterPro"/>
</dbReference>
<sequence>MTTHYLEIRLRSDPELAPSHLLAGLYARLHRALVQLDSRHIGLSFPDHQQHPLGLGSRMRLHGPGAELERLMATPWLRGMEDYLERSPIHPAPANAQYRVVSRVQAKSNADRLRRRAMKRHGLAEAEAAARIPLAAEERLDLPFVTLGSRSTGQPAFPLFIRHGPLVPSPQTGDFNSYGLSPKATVPWF</sequence>
<reference evidence="1" key="1">
    <citation type="submission" date="2020-11" db="EMBL/GenBank/DDBJ databases">
        <title>Azospira inquinata sp. nov.</title>
        <authorList>
            <person name="Moe W.M."/>
            <person name="Mikes M.C."/>
        </authorList>
    </citation>
    <scope>NUCLEOTIDE SEQUENCE</scope>
    <source>
        <strain evidence="1">Azo-3</strain>
    </source>
</reference>
<dbReference type="EMBL" id="CP064782">
    <property type="protein sequence ID" value="QWT48768.1"/>
    <property type="molecule type" value="Genomic_DNA"/>
</dbReference>
<dbReference type="AlphaFoldDB" id="A0A975XUG3"/>
<dbReference type="Proteomes" id="UP000683428">
    <property type="component" value="Chromosome"/>
</dbReference>